<proteinExistence type="predicted"/>
<accession>A0A0G1K6S9</accession>
<gene>
    <name evidence="1" type="ORF">UW44_C0005G0074</name>
</gene>
<evidence type="ECO:0000313" key="1">
    <source>
        <dbReference type="EMBL" id="KKT52032.1"/>
    </source>
</evidence>
<sequence length="235" mass="26252">MATKASDVLTYFKAHKLAFLYANLDGKSDGVSWMFEHEDFPGQITAESLIGDFDIDQGMIKGLEKQCVALEILRKKLEIFPEKEGYARVAIRKIRGKDKRVEGYSVLAIFPESTLLTHYGLDENATGAHGGNQAVFYEPIAACYENACSELYNITPEGENRGMFYLPLKEVHEAQKGLIFDASGVAHYVIGVDKKGNKITQDRYDYLTAGLLGGVIGETKRIRISDLWKRIGVKF</sequence>
<reference evidence="1 2" key="1">
    <citation type="journal article" date="2015" name="Nature">
        <title>rRNA introns, odd ribosomes, and small enigmatic genomes across a large radiation of phyla.</title>
        <authorList>
            <person name="Brown C.T."/>
            <person name="Hug L.A."/>
            <person name="Thomas B.C."/>
            <person name="Sharon I."/>
            <person name="Castelle C.J."/>
            <person name="Singh A."/>
            <person name="Wilkins M.J."/>
            <person name="Williams K.H."/>
            <person name="Banfield J.F."/>
        </authorList>
    </citation>
    <scope>NUCLEOTIDE SEQUENCE [LARGE SCALE GENOMIC DNA]</scope>
</reference>
<dbReference type="Proteomes" id="UP000034006">
    <property type="component" value="Unassembled WGS sequence"/>
</dbReference>
<name>A0A0G1K6S9_9BACT</name>
<organism evidence="1 2">
    <name type="scientific">Candidatus Collierbacteria bacterium GW2011_GWB2_44_22</name>
    <dbReference type="NCBI Taxonomy" id="1618387"/>
    <lineage>
        <taxon>Bacteria</taxon>
        <taxon>Candidatus Collieribacteriota</taxon>
    </lineage>
</organism>
<dbReference type="EMBL" id="LCIH01000005">
    <property type="protein sequence ID" value="KKT52032.1"/>
    <property type="molecule type" value="Genomic_DNA"/>
</dbReference>
<comment type="caution">
    <text evidence="1">The sequence shown here is derived from an EMBL/GenBank/DDBJ whole genome shotgun (WGS) entry which is preliminary data.</text>
</comment>
<evidence type="ECO:0000313" key="2">
    <source>
        <dbReference type="Proteomes" id="UP000034006"/>
    </source>
</evidence>
<protein>
    <submittedName>
        <fullName evidence="1">Uncharacterized protein</fullName>
    </submittedName>
</protein>
<dbReference type="AlphaFoldDB" id="A0A0G1K6S9"/>